<dbReference type="AlphaFoldDB" id="A0A8T0JAY2"/>
<comment type="caution">
    <text evidence="1">The sequence shown here is derived from an EMBL/GenBank/DDBJ whole genome shotgun (WGS) entry which is preliminary data.</text>
</comment>
<name>A0A8T0JAY2_CERPU</name>
<accession>A0A8T0JAY2</accession>
<evidence type="ECO:0000313" key="2">
    <source>
        <dbReference type="Proteomes" id="UP000822688"/>
    </source>
</evidence>
<dbReference type="EMBL" id="CM026421">
    <property type="protein sequence ID" value="KAG0592099.1"/>
    <property type="molecule type" value="Genomic_DNA"/>
</dbReference>
<gene>
    <name evidence="1" type="ORF">KC19_1G224900</name>
</gene>
<proteinExistence type="predicted"/>
<organism evidence="1 2">
    <name type="scientific">Ceratodon purpureus</name>
    <name type="common">Fire moss</name>
    <name type="synonym">Dicranum purpureum</name>
    <dbReference type="NCBI Taxonomy" id="3225"/>
    <lineage>
        <taxon>Eukaryota</taxon>
        <taxon>Viridiplantae</taxon>
        <taxon>Streptophyta</taxon>
        <taxon>Embryophyta</taxon>
        <taxon>Bryophyta</taxon>
        <taxon>Bryophytina</taxon>
        <taxon>Bryopsida</taxon>
        <taxon>Dicranidae</taxon>
        <taxon>Pseudoditrichales</taxon>
        <taxon>Ditrichaceae</taxon>
        <taxon>Ceratodon</taxon>
    </lineage>
</organism>
<evidence type="ECO:0000313" key="1">
    <source>
        <dbReference type="EMBL" id="KAG0592099.1"/>
    </source>
</evidence>
<protein>
    <submittedName>
        <fullName evidence="1">Uncharacterized protein</fullName>
    </submittedName>
</protein>
<dbReference type="Proteomes" id="UP000822688">
    <property type="component" value="Chromosome 1"/>
</dbReference>
<keyword evidence="2" id="KW-1185">Reference proteome</keyword>
<reference evidence="1" key="1">
    <citation type="submission" date="2020-06" db="EMBL/GenBank/DDBJ databases">
        <title>WGS assembly of Ceratodon purpureus strain R40.</title>
        <authorList>
            <person name="Carey S.B."/>
            <person name="Jenkins J."/>
            <person name="Shu S."/>
            <person name="Lovell J.T."/>
            <person name="Sreedasyam A."/>
            <person name="Maumus F."/>
            <person name="Tiley G.P."/>
            <person name="Fernandez-Pozo N."/>
            <person name="Barry K."/>
            <person name="Chen C."/>
            <person name="Wang M."/>
            <person name="Lipzen A."/>
            <person name="Daum C."/>
            <person name="Saski C.A."/>
            <person name="Payton A.C."/>
            <person name="Mcbreen J.C."/>
            <person name="Conrad R.E."/>
            <person name="Kollar L.M."/>
            <person name="Olsson S."/>
            <person name="Huttunen S."/>
            <person name="Landis J.B."/>
            <person name="Wickett N.J."/>
            <person name="Johnson M.G."/>
            <person name="Rensing S.A."/>
            <person name="Grimwood J."/>
            <person name="Schmutz J."/>
            <person name="Mcdaniel S.F."/>
        </authorList>
    </citation>
    <scope>NUCLEOTIDE SEQUENCE</scope>
    <source>
        <strain evidence="1">R40</strain>
    </source>
</reference>
<sequence>MFRTIQICNREQMSTISRTPINRQQFFSLVVATGVQTEQLLQGLRPRPFTNNFRARIVWDWFAREHVVTFSCSAGLAEWDQHLHNVYMFHTQCLQGLSQNTVSCVQQSSAKYSSFFCVKTPCVGHSHRHVPFPGSLNQYSADPEPDFSSPFSESALSQHVHHLNPGPGASVSSALSLHTGRGWIHHIRLDPLWNHEVGCCID</sequence>